<feature type="domain" description="GRF-type" evidence="5">
    <location>
        <begin position="16"/>
        <end position="59"/>
    </location>
</feature>
<name>A0A3P6D7H5_BRAOL</name>
<accession>A0A3P6D7H5</accession>
<keyword evidence="3" id="KW-0862">Zinc</keyword>
<protein>
    <recommendedName>
        <fullName evidence="5">GRF-type domain-containing protein</fullName>
    </recommendedName>
</protein>
<organism evidence="6">
    <name type="scientific">Brassica oleracea</name>
    <name type="common">Wild cabbage</name>
    <dbReference type="NCBI Taxonomy" id="3712"/>
    <lineage>
        <taxon>Eukaryota</taxon>
        <taxon>Viridiplantae</taxon>
        <taxon>Streptophyta</taxon>
        <taxon>Embryophyta</taxon>
        <taxon>Tracheophyta</taxon>
        <taxon>Spermatophyta</taxon>
        <taxon>Magnoliopsida</taxon>
        <taxon>eudicotyledons</taxon>
        <taxon>Gunneridae</taxon>
        <taxon>Pentapetalae</taxon>
        <taxon>rosids</taxon>
        <taxon>malvids</taxon>
        <taxon>Brassicales</taxon>
        <taxon>Brassicaceae</taxon>
        <taxon>Brassiceae</taxon>
        <taxon>Brassica</taxon>
    </lineage>
</organism>
<keyword evidence="1" id="KW-0479">Metal-binding</keyword>
<dbReference type="PANTHER" id="PTHR33248">
    <property type="entry name" value="ZINC ION-BINDING PROTEIN"/>
    <property type="match status" value="1"/>
</dbReference>
<dbReference type="GO" id="GO:0008270">
    <property type="term" value="F:zinc ion binding"/>
    <property type="evidence" value="ECO:0007669"/>
    <property type="project" value="UniProtKB-KW"/>
</dbReference>
<dbReference type="Pfam" id="PF06839">
    <property type="entry name" value="Zn_ribbon_GRF"/>
    <property type="match status" value="1"/>
</dbReference>
<dbReference type="InterPro" id="IPR010666">
    <property type="entry name" value="Znf_GRF"/>
</dbReference>
<proteinExistence type="predicted"/>
<evidence type="ECO:0000256" key="3">
    <source>
        <dbReference type="ARBA" id="ARBA00022833"/>
    </source>
</evidence>
<gene>
    <name evidence="6" type="ORF">BOLC2T12077H</name>
</gene>
<evidence type="ECO:0000256" key="4">
    <source>
        <dbReference type="PROSITE-ProRule" id="PRU01343"/>
    </source>
</evidence>
<evidence type="ECO:0000256" key="2">
    <source>
        <dbReference type="ARBA" id="ARBA00022771"/>
    </source>
</evidence>
<evidence type="ECO:0000259" key="5">
    <source>
        <dbReference type="PROSITE" id="PS51999"/>
    </source>
</evidence>
<sequence length="109" mass="13109">MYVRVFVHGNHWISICWCGKGIVTYVSKTEENPYRRFYRCELGLHRKKEAHLFKWVDEAMFDELHRIDAQQAITEEEIEDLKKCLKKADERVDVGCICIIQWLFERVCN</sequence>
<dbReference type="AlphaFoldDB" id="A0A3P6D7H5"/>
<dbReference type="PROSITE" id="PS51999">
    <property type="entry name" value="ZF_GRF"/>
    <property type="match status" value="1"/>
</dbReference>
<keyword evidence="2 4" id="KW-0863">Zinc-finger</keyword>
<reference evidence="6" key="1">
    <citation type="submission" date="2018-11" db="EMBL/GenBank/DDBJ databases">
        <authorList>
            <consortium name="Genoscope - CEA"/>
            <person name="William W."/>
        </authorList>
    </citation>
    <scope>NUCLEOTIDE SEQUENCE</scope>
</reference>
<evidence type="ECO:0000313" key="6">
    <source>
        <dbReference type="EMBL" id="VDD27067.1"/>
    </source>
</evidence>
<dbReference type="EMBL" id="LR031874">
    <property type="protein sequence ID" value="VDD27067.1"/>
    <property type="molecule type" value="Genomic_DNA"/>
</dbReference>
<evidence type="ECO:0000256" key="1">
    <source>
        <dbReference type="ARBA" id="ARBA00022723"/>
    </source>
</evidence>